<organism evidence="2 3">
    <name type="scientific">[Clostridium] fimetarium</name>
    <dbReference type="NCBI Taxonomy" id="99656"/>
    <lineage>
        <taxon>Bacteria</taxon>
        <taxon>Bacillati</taxon>
        <taxon>Bacillota</taxon>
        <taxon>Clostridia</taxon>
        <taxon>Lachnospirales</taxon>
        <taxon>Lachnospiraceae</taxon>
    </lineage>
</organism>
<proteinExistence type="predicted"/>
<keyword evidence="3" id="KW-1185">Reference proteome</keyword>
<evidence type="ECO:0000313" key="2">
    <source>
        <dbReference type="EMBL" id="SEV87224.1"/>
    </source>
</evidence>
<sequence length="221" mass="25413">MNNYKNGLNETDKRNKYIKGGLIFIVVSVVFFFVIAKMNDVSQYEYLKEVFVSEAQILEMKTNADSSPQQFFVRLKLIDQSVTLKEDQSWFEVNYTFYQKCVVNNKIGVLVGNFDVFKGSAFAVFGNTSQTYENSNYSVVDVFDSLDQANEKYPHKTFTAEAQITKKTSSTNEGNYFVLSYDAREMSIQVDNDLYNRYIESEMVTCDFDGIGDFVKIVGMR</sequence>
<dbReference type="AlphaFoldDB" id="A0A1I0MGY1"/>
<dbReference type="STRING" id="99656.SAMN05421659_101489"/>
<keyword evidence="1" id="KW-1133">Transmembrane helix</keyword>
<dbReference type="Proteomes" id="UP000199701">
    <property type="component" value="Unassembled WGS sequence"/>
</dbReference>
<dbReference type="RefSeq" id="WP_092450171.1">
    <property type="nucleotide sequence ID" value="NZ_FOJI01000001.1"/>
</dbReference>
<evidence type="ECO:0000313" key="3">
    <source>
        <dbReference type="Proteomes" id="UP000199701"/>
    </source>
</evidence>
<feature type="transmembrane region" description="Helical" evidence="1">
    <location>
        <begin position="21"/>
        <end position="38"/>
    </location>
</feature>
<dbReference type="EMBL" id="FOJI01000001">
    <property type="protein sequence ID" value="SEV87224.1"/>
    <property type="molecule type" value="Genomic_DNA"/>
</dbReference>
<reference evidence="2 3" key="1">
    <citation type="submission" date="2016-10" db="EMBL/GenBank/DDBJ databases">
        <authorList>
            <person name="de Groot N.N."/>
        </authorList>
    </citation>
    <scope>NUCLEOTIDE SEQUENCE [LARGE SCALE GENOMIC DNA]</scope>
    <source>
        <strain evidence="2 3">DSM 9179</strain>
    </source>
</reference>
<keyword evidence="1" id="KW-0472">Membrane</keyword>
<evidence type="ECO:0000256" key="1">
    <source>
        <dbReference type="SAM" id="Phobius"/>
    </source>
</evidence>
<keyword evidence="1" id="KW-0812">Transmembrane</keyword>
<protein>
    <submittedName>
        <fullName evidence="2">Uncharacterized protein</fullName>
    </submittedName>
</protein>
<accession>A0A1I0MGY1</accession>
<name>A0A1I0MGY1_9FIRM</name>
<gene>
    <name evidence="2" type="ORF">SAMN05421659_101489</name>
</gene>